<dbReference type="GO" id="GO:0009535">
    <property type="term" value="C:chloroplast thylakoid membrane"/>
    <property type="evidence" value="ECO:0007669"/>
    <property type="project" value="TreeGrafter"/>
</dbReference>
<evidence type="ECO:0000256" key="1">
    <source>
        <dbReference type="SAM" id="SignalP"/>
    </source>
</evidence>
<sequence>MKRCLVLSTFFLSFIFAIDSPSLILSPLDLPSFSTSCLSVNPKPSPPPFSLARSREIYKLPFLSFSLNTLCPSRGFHQAPAIAAPVNSEALETRKSKSKQGVNNWKDHEFSDYTRRLLETVSRLVRIIEEVSSGNGDLKNVEAALKDVKLKKKELQYEIMTRLYAELSVLRGKKMELDRKSGDILDSMMKSKRERKIGFWKEVGKRRPRSMCWQKTDIKTKLLEDAEFGKEYVAQKQERILLDHDRVSSRTWYNEERKRWEIQPIAIPYAVSRKLVENARIRHDWAAMYLTLKGDDKEFYVNLKEFDMMFDDFGGVDGLYLKMLASNVPTDIQLMWIPFPELDIRQQFLFPIRLSRQLLIWLGKFNLRDLSAVNMIIHWVHNMTKKIMAIIVFPILDFVIPYQKYFFRARLQRAKAKKKEGVDPITHAFDQLKRVKNPPIRLKDFASVEFMKEEINEVVAFLQNPRAFQEMGARPPRVCNM</sequence>
<dbReference type="PANTHER" id="PTHR23076">
    <property type="entry name" value="METALLOPROTEASE M41 FTSH"/>
    <property type="match status" value="1"/>
</dbReference>
<accession>A0AAU9NAC3</accession>
<dbReference type="AlphaFoldDB" id="A0AAU9NAC3"/>
<organism evidence="2 3">
    <name type="scientific">Lactuca virosa</name>
    <dbReference type="NCBI Taxonomy" id="75947"/>
    <lineage>
        <taxon>Eukaryota</taxon>
        <taxon>Viridiplantae</taxon>
        <taxon>Streptophyta</taxon>
        <taxon>Embryophyta</taxon>
        <taxon>Tracheophyta</taxon>
        <taxon>Spermatophyta</taxon>
        <taxon>Magnoliopsida</taxon>
        <taxon>eudicotyledons</taxon>
        <taxon>Gunneridae</taxon>
        <taxon>Pentapetalae</taxon>
        <taxon>asterids</taxon>
        <taxon>campanulids</taxon>
        <taxon>Asterales</taxon>
        <taxon>Asteraceae</taxon>
        <taxon>Cichorioideae</taxon>
        <taxon>Cichorieae</taxon>
        <taxon>Lactucinae</taxon>
        <taxon>Lactuca</taxon>
    </lineage>
</organism>
<gene>
    <name evidence="2" type="ORF">LVIROSA_LOCUS16790</name>
</gene>
<protein>
    <submittedName>
        <fullName evidence="2">Uncharacterized protein</fullName>
    </submittedName>
</protein>
<evidence type="ECO:0000313" key="2">
    <source>
        <dbReference type="EMBL" id="CAH1429973.1"/>
    </source>
</evidence>
<keyword evidence="1" id="KW-0732">Signal</keyword>
<reference evidence="2 3" key="1">
    <citation type="submission" date="2022-01" db="EMBL/GenBank/DDBJ databases">
        <authorList>
            <person name="Xiong W."/>
            <person name="Schranz E."/>
        </authorList>
    </citation>
    <scope>NUCLEOTIDE SEQUENCE [LARGE SCALE GENOMIC DNA]</scope>
</reference>
<proteinExistence type="predicted"/>
<dbReference type="EMBL" id="CAKMRJ010003282">
    <property type="protein sequence ID" value="CAH1429973.1"/>
    <property type="molecule type" value="Genomic_DNA"/>
</dbReference>
<dbReference type="Proteomes" id="UP001157418">
    <property type="component" value="Unassembled WGS sequence"/>
</dbReference>
<dbReference type="GO" id="GO:0006508">
    <property type="term" value="P:proteolysis"/>
    <property type="evidence" value="ECO:0007669"/>
    <property type="project" value="TreeGrafter"/>
</dbReference>
<feature type="chain" id="PRO_5043628056" evidence="1">
    <location>
        <begin position="18"/>
        <end position="481"/>
    </location>
</feature>
<feature type="signal peptide" evidence="1">
    <location>
        <begin position="1"/>
        <end position="17"/>
    </location>
</feature>
<evidence type="ECO:0000313" key="3">
    <source>
        <dbReference type="Proteomes" id="UP001157418"/>
    </source>
</evidence>
<comment type="caution">
    <text evidence="2">The sequence shown here is derived from an EMBL/GenBank/DDBJ whole genome shotgun (WGS) entry which is preliminary data.</text>
</comment>
<name>A0AAU9NAC3_9ASTR</name>
<dbReference type="GO" id="GO:0004176">
    <property type="term" value="F:ATP-dependent peptidase activity"/>
    <property type="evidence" value="ECO:0007669"/>
    <property type="project" value="TreeGrafter"/>
</dbReference>
<keyword evidence="3" id="KW-1185">Reference proteome</keyword>
<dbReference type="PANTHER" id="PTHR23076:SF58">
    <property type="entry name" value="INACTIVE ATP-DEPENDENT ZINC METALLOPROTEASE FTSHI 5, CHLOROPLASTIC-RELATED"/>
    <property type="match status" value="1"/>
</dbReference>